<sequence length="132" mass="15519">MERLMESIKDHEGYVAHPYQDSLGRWTCGYGHLLEGVTNKTTHMGWLANDVVAAHNIALRYGRDIWRTLKAEQREVLIEMAFQLGNRLWEFQRMRQAMIAGDDLGVAREMRDSVWFDQTPQRVEDLIRKWQG</sequence>
<evidence type="ECO:0008006" key="4">
    <source>
        <dbReference type="Google" id="ProtNLM"/>
    </source>
</evidence>
<keyword evidence="1" id="KW-0929">Antimicrobial</keyword>
<name>A0A381Y0Y6_9ZZZZ</name>
<dbReference type="EMBL" id="UINC01016938">
    <property type="protein sequence ID" value="SVA70133.1"/>
    <property type="molecule type" value="Genomic_DNA"/>
</dbReference>
<dbReference type="GO" id="GO:0042742">
    <property type="term" value="P:defense response to bacterium"/>
    <property type="evidence" value="ECO:0007669"/>
    <property type="project" value="UniProtKB-KW"/>
</dbReference>
<gene>
    <name evidence="3" type="ORF">METZ01_LOCUS122987</name>
</gene>
<protein>
    <recommendedName>
        <fullName evidence="4">Lysozyme</fullName>
    </recommendedName>
</protein>
<keyword evidence="2" id="KW-0081">Bacteriolytic enzyme</keyword>
<evidence type="ECO:0000256" key="2">
    <source>
        <dbReference type="ARBA" id="ARBA00022638"/>
    </source>
</evidence>
<dbReference type="InterPro" id="IPR002196">
    <property type="entry name" value="Glyco_hydro_24"/>
</dbReference>
<dbReference type="GO" id="GO:0031640">
    <property type="term" value="P:killing of cells of another organism"/>
    <property type="evidence" value="ECO:0007669"/>
    <property type="project" value="UniProtKB-KW"/>
</dbReference>
<dbReference type="Gene3D" id="1.10.530.40">
    <property type="match status" value="1"/>
</dbReference>
<evidence type="ECO:0000313" key="3">
    <source>
        <dbReference type="EMBL" id="SVA70133.1"/>
    </source>
</evidence>
<dbReference type="Pfam" id="PF00959">
    <property type="entry name" value="Phage_lysozyme"/>
    <property type="match status" value="1"/>
</dbReference>
<dbReference type="GO" id="GO:0009253">
    <property type="term" value="P:peptidoglycan catabolic process"/>
    <property type="evidence" value="ECO:0007669"/>
    <property type="project" value="InterPro"/>
</dbReference>
<reference evidence="3" key="1">
    <citation type="submission" date="2018-05" db="EMBL/GenBank/DDBJ databases">
        <authorList>
            <person name="Lanie J.A."/>
            <person name="Ng W.-L."/>
            <person name="Kazmierczak K.M."/>
            <person name="Andrzejewski T.M."/>
            <person name="Davidsen T.M."/>
            <person name="Wayne K.J."/>
            <person name="Tettelin H."/>
            <person name="Glass J.I."/>
            <person name="Rusch D."/>
            <person name="Podicherti R."/>
            <person name="Tsui H.-C.T."/>
            <person name="Winkler M.E."/>
        </authorList>
    </citation>
    <scope>NUCLEOTIDE SEQUENCE</scope>
</reference>
<organism evidence="3">
    <name type="scientific">marine metagenome</name>
    <dbReference type="NCBI Taxonomy" id="408172"/>
    <lineage>
        <taxon>unclassified sequences</taxon>
        <taxon>metagenomes</taxon>
        <taxon>ecological metagenomes</taxon>
    </lineage>
</organism>
<dbReference type="GO" id="GO:0003796">
    <property type="term" value="F:lysozyme activity"/>
    <property type="evidence" value="ECO:0007669"/>
    <property type="project" value="InterPro"/>
</dbReference>
<evidence type="ECO:0000256" key="1">
    <source>
        <dbReference type="ARBA" id="ARBA00022529"/>
    </source>
</evidence>
<dbReference type="InterPro" id="IPR023346">
    <property type="entry name" value="Lysozyme-like_dom_sf"/>
</dbReference>
<accession>A0A381Y0Y6</accession>
<dbReference type="AlphaFoldDB" id="A0A381Y0Y6"/>
<proteinExistence type="predicted"/>
<dbReference type="GO" id="GO:0016998">
    <property type="term" value="P:cell wall macromolecule catabolic process"/>
    <property type="evidence" value="ECO:0007669"/>
    <property type="project" value="InterPro"/>
</dbReference>
<dbReference type="InterPro" id="IPR023347">
    <property type="entry name" value="Lysozyme_dom_sf"/>
</dbReference>
<dbReference type="SUPFAM" id="SSF53955">
    <property type="entry name" value="Lysozyme-like"/>
    <property type="match status" value="1"/>
</dbReference>